<dbReference type="PIRSF" id="PIRSF028451">
    <property type="entry name" value="UCP028451"/>
    <property type="match status" value="1"/>
</dbReference>
<dbReference type="Proteomes" id="UP001500620">
    <property type="component" value="Unassembled WGS sequence"/>
</dbReference>
<accession>A0ABP8DCD1</accession>
<protein>
    <submittedName>
        <fullName evidence="1">DUF2461 domain-containing protein</fullName>
    </submittedName>
</protein>
<organism evidence="1 2">
    <name type="scientific">Dactylosporangium darangshiense</name>
    <dbReference type="NCBI Taxonomy" id="579108"/>
    <lineage>
        <taxon>Bacteria</taxon>
        <taxon>Bacillati</taxon>
        <taxon>Actinomycetota</taxon>
        <taxon>Actinomycetes</taxon>
        <taxon>Micromonosporales</taxon>
        <taxon>Micromonosporaceae</taxon>
        <taxon>Dactylosporangium</taxon>
    </lineage>
</organism>
<dbReference type="PANTHER" id="PTHR36452">
    <property type="entry name" value="CHROMOSOME 12, WHOLE GENOME SHOTGUN SEQUENCE"/>
    <property type="match status" value="1"/>
</dbReference>
<keyword evidence="2" id="KW-1185">Reference proteome</keyword>
<dbReference type="NCBIfam" id="TIGR02453">
    <property type="entry name" value="TIGR02453 family protein"/>
    <property type="match status" value="1"/>
</dbReference>
<dbReference type="EMBL" id="BAABAT010000013">
    <property type="protein sequence ID" value="GAA4252284.1"/>
    <property type="molecule type" value="Genomic_DNA"/>
</dbReference>
<gene>
    <name evidence="1" type="ORF">GCM10022255_048160</name>
</gene>
<proteinExistence type="predicted"/>
<reference evidence="2" key="1">
    <citation type="journal article" date="2019" name="Int. J. Syst. Evol. Microbiol.">
        <title>The Global Catalogue of Microorganisms (GCM) 10K type strain sequencing project: providing services to taxonomists for standard genome sequencing and annotation.</title>
        <authorList>
            <consortium name="The Broad Institute Genomics Platform"/>
            <consortium name="The Broad Institute Genome Sequencing Center for Infectious Disease"/>
            <person name="Wu L."/>
            <person name="Ma J."/>
        </authorList>
    </citation>
    <scope>NUCLEOTIDE SEQUENCE [LARGE SCALE GENOMIC DNA]</scope>
    <source>
        <strain evidence="2">JCM 17441</strain>
    </source>
</reference>
<dbReference type="PANTHER" id="PTHR36452:SF1">
    <property type="entry name" value="DUF2461 DOMAIN-CONTAINING PROTEIN"/>
    <property type="match status" value="1"/>
</dbReference>
<dbReference type="RefSeq" id="WP_380132612.1">
    <property type="nucleotide sequence ID" value="NZ_JBHTFY010000001.1"/>
</dbReference>
<dbReference type="InterPro" id="IPR015996">
    <property type="entry name" value="UCP028451"/>
</dbReference>
<sequence>MFVTFHGWPAEALEFYDGLEADNSKTYWTAHKATYDEQVRAPMTELLAELEPEFGPAKIFRPYRDVRFSADKSPYKTSCAASFERGGYIQLTAHGLAAGAGAYMMDSPRLARFRQAVADDSSGLLLARIVADLESRGWSVTSHEQLKSVPRGFDKEHPRADLLRHKGLIAWHQFPLKPWLGTAKARTHVEQFLRGCGPLQEWLDTHAAQP</sequence>
<comment type="caution">
    <text evidence="1">The sequence shown here is derived from an EMBL/GenBank/DDBJ whole genome shotgun (WGS) entry which is preliminary data.</text>
</comment>
<evidence type="ECO:0000313" key="2">
    <source>
        <dbReference type="Proteomes" id="UP001500620"/>
    </source>
</evidence>
<dbReference type="Pfam" id="PF09365">
    <property type="entry name" value="DUF2461"/>
    <property type="match status" value="1"/>
</dbReference>
<name>A0ABP8DCD1_9ACTN</name>
<evidence type="ECO:0000313" key="1">
    <source>
        <dbReference type="EMBL" id="GAA4252284.1"/>
    </source>
</evidence>
<dbReference type="InterPro" id="IPR012808">
    <property type="entry name" value="CHP02453"/>
</dbReference>